<keyword evidence="4 6" id="KW-1133">Transmembrane helix</keyword>
<dbReference type="AlphaFoldDB" id="A0A1W1CQS7"/>
<proteinExistence type="predicted"/>
<evidence type="ECO:0000313" key="7">
    <source>
        <dbReference type="EMBL" id="SFV68250.1"/>
    </source>
</evidence>
<dbReference type="PANTHER" id="PTHR30250:SF28">
    <property type="entry name" value="POLYSACCHARIDE BIOSYNTHESIS PROTEIN"/>
    <property type="match status" value="1"/>
</dbReference>
<keyword evidence="3 6" id="KW-0812">Transmembrane</keyword>
<evidence type="ECO:0000256" key="4">
    <source>
        <dbReference type="ARBA" id="ARBA00022989"/>
    </source>
</evidence>
<protein>
    <submittedName>
        <fullName evidence="7">O-antigen flippase Wzx</fullName>
    </submittedName>
</protein>
<feature type="transmembrane region" description="Helical" evidence="6">
    <location>
        <begin position="367"/>
        <end position="388"/>
    </location>
</feature>
<feature type="transmembrane region" description="Helical" evidence="6">
    <location>
        <begin position="82"/>
        <end position="105"/>
    </location>
</feature>
<reference evidence="7" key="1">
    <citation type="submission" date="2016-10" db="EMBL/GenBank/DDBJ databases">
        <authorList>
            <person name="de Groot N.N."/>
        </authorList>
    </citation>
    <scope>NUCLEOTIDE SEQUENCE</scope>
</reference>
<feature type="transmembrane region" description="Helical" evidence="6">
    <location>
        <begin position="238"/>
        <end position="259"/>
    </location>
</feature>
<dbReference type="EMBL" id="FPHN01000245">
    <property type="protein sequence ID" value="SFV68250.1"/>
    <property type="molecule type" value="Genomic_DNA"/>
</dbReference>
<feature type="transmembrane region" description="Helical" evidence="6">
    <location>
        <begin position="117"/>
        <end position="138"/>
    </location>
</feature>
<evidence type="ECO:0000256" key="3">
    <source>
        <dbReference type="ARBA" id="ARBA00022692"/>
    </source>
</evidence>
<accession>A0A1W1CQS7</accession>
<name>A0A1W1CQS7_9ZZZZ</name>
<evidence type="ECO:0000256" key="2">
    <source>
        <dbReference type="ARBA" id="ARBA00022475"/>
    </source>
</evidence>
<dbReference type="Pfam" id="PF13440">
    <property type="entry name" value="Polysacc_synt_3"/>
    <property type="match status" value="1"/>
</dbReference>
<feature type="transmembrane region" description="Helical" evidence="6">
    <location>
        <begin position="339"/>
        <end position="360"/>
    </location>
</feature>
<keyword evidence="5 6" id="KW-0472">Membrane</keyword>
<feature type="transmembrane region" description="Helical" evidence="6">
    <location>
        <begin position="394"/>
        <end position="413"/>
    </location>
</feature>
<keyword evidence="2" id="KW-1003">Cell membrane</keyword>
<sequence length="427" mass="47408">MISNLKVKSEFSKNVLILMTGTVVAQAIPIAISPILTRIYSPKDFGLLALFFAILSIFSVIVNGRYESAVMLPKKDEDALHIFALGIVINTLISIALLVIVIIFNDSITKALGDDEISLWLYFIPIALFFTGLFNILNGINNRKKNYKDIASATITKSIVMALIQVLVGLVKSGAGGLILGQIVAQFFANVKLFKNIVKDKKTLFSIKRLKIIALAIKYKKFPIFSVPSALANVLSGHLTNILISSFYSVATLGFYSLVQRVLGIPSALIGNSIGQVYYEEATRERKRNGVVSSIFNATLKKLIIVGFPSFFILFFIIEELFAFVFGEEWRVAGHYAQIVIPMFFICFVVSSLSSTYDIFEALKIELLWQIALLVGSVIIVIIAHIMSVKFDNLLIALSLYISILQLISLYIMKKISSKKGKIDDKY</sequence>
<dbReference type="PANTHER" id="PTHR30250">
    <property type="entry name" value="PST FAMILY PREDICTED COLANIC ACID TRANSPORTER"/>
    <property type="match status" value="1"/>
</dbReference>
<feature type="transmembrane region" description="Helical" evidence="6">
    <location>
        <begin position="15"/>
        <end position="39"/>
    </location>
</feature>
<gene>
    <name evidence="7" type="ORF">MNB_SV-14-512</name>
</gene>
<dbReference type="InterPro" id="IPR050833">
    <property type="entry name" value="Poly_Biosynth_Transport"/>
</dbReference>
<evidence type="ECO:0000256" key="6">
    <source>
        <dbReference type="SAM" id="Phobius"/>
    </source>
</evidence>
<feature type="transmembrane region" description="Helical" evidence="6">
    <location>
        <begin position="45"/>
        <end position="62"/>
    </location>
</feature>
<organism evidence="7">
    <name type="scientific">hydrothermal vent metagenome</name>
    <dbReference type="NCBI Taxonomy" id="652676"/>
    <lineage>
        <taxon>unclassified sequences</taxon>
        <taxon>metagenomes</taxon>
        <taxon>ecological metagenomes</taxon>
    </lineage>
</organism>
<dbReference type="GO" id="GO:0005886">
    <property type="term" value="C:plasma membrane"/>
    <property type="evidence" value="ECO:0007669"/>
    <property type="project" value="UniProtKB-SubCell"/>
</dbReference>
<evidence type="ECO:0000256" key="1">
    <source>
        <dbReference type="ARBA" id="ARBA00004651"/>
    </source>
</evidence>
<feature type="transmembrane region" description="Helical" evidence="6">
    <location>
        <begin position="303"/>
        <end position="327"/>
    </location>
</feature>
<evidence type="ECO:0000256" key="5">
    <source>
        <dbReference type="ARBA" id="ARBA00023136"/>
    </source>
</evidence>
<comment type="subcellular location">
    <subcellularLocation>
        <location evidence="1">Cell membrane</location>
        <topology evidence="1">Multi-pass membrane protein</topology>
    </subcellularLocation>
</comment>